<sequence length="412" mass="44567">MPHSPAPTRTPIAKAAKTIPITGPVGTAETRSDTVEQAQWPPGDTEATTERYSLLCSGSGPANGGRLRLLVLWSVAGASDLIGWVTTMGLASEGSEEQPSLTTVQKRDCLGSDRGETTQDFTSTTVDTAVRRDDTGADPPLLVALGGEELQKEEHGRRRSSGCRKASRSRIGPRTFGCPGDRPSRRCVHANVGKPGQRGGRRGRAAELRAETGNRRLHICVANDGVKGPRVHRCLTRRPSGLVDFLSVSLRARMARGASLQSNTWPQRSRGLKRFRRSQEKTLSPTGNDWKHQQEVTPVGLSLARRVSQSHGGHWDGRALEGENRREMTSLSQKSFFLTLRREDLQDAAVGAHAEASVLTLHRETFPASSSCSVSGVQPPPRPTLLGPGRPRDCGVHRCGGVGVWGRRLTDV</sequence>
<dbReference type="EMBL" id="SRLO01000395">
    <property type="protein sequence ID" value="TNN57858.1"/>
    <property type="molecule type" value="Genomic_DNA"/>
</dbReference>
<feature type="region of interest" description="Disordered" evidence="1">
    <location>
        <begin position="148"/>
        <end position="182"/>
    </location>
</feature>
<protein>
    <submittedName>
        <fullName evidence="2">Uncharacterized protein</fullName>
    </submittedName>
</protein>
<evidence type="ECO:0000313" key="3">
    <source>
        <dbReference type="Proteomes" id="UP000314294"/>
    </source>
</evidence>
<dbReference type="AlphaFoldDB" id="A0A4Z2GW98"/>
<organism evidence="2 3">
    <name type="scientific">Liparis tanakae</name>
    <name type="common">Tanaka's snailfish</name>
    <dbReference type="NCBI Taxonomy" id="230148"/>
    <lineage>
        <taxon>Eukaryota</taxon>
        <taxon>Metazoa</taxon>
        <taxon>Chordata</taxon>
        <taxon>Craniata</taxon>
        <taxon>Vertebrata</taxon>
        <taxon>Euteleostomi</taxon>
        <taxon>Actinopterygii</taxon>
        <taxon>Neopterygii</taxon>
        <taxon>Teleostei</taxon>
        <taxon>Neoteleostei</taxon>
        <taxon>Acanthomorphata</taxon>
        <taxon>Eupercaria</taxon>
        <taxon>Perciformes</taxon>
        <taxon>Cottioidei</taxon>
        <taxon>Cottales</taxon>
        <taxon>Liparidae</taxon>
        <taxon>Liparis</taxon>
    </lineage>
</organism>
<keyword evidence="3" id="KW-1185">Reference proteome</keyword>
<proteinExistence type="predicted"/>
<feature type="compositionally biased region" description="Basic residues" evidence="1">
    <location>
        <begin position="157"/>
        <end position="168"/>
    </location>
</feature>
<evidence type="ECO:0000313" key="2">
    <source>
        <dbReference type="EMBL" id="TNN57858.1"/>
    </source>
</evidence>
<feature type="region of interest" description="Disordered" evidence="1">
    <location>
        <begin position="23"/>
        <end position="47"/>
    </location>
</feature>
<feature type="region of interest" description="Disordered" evidence="1">
    <location>
        <begin position="261"/>
        <end position="295"/>
    </location>
</feature>
<gene>
    <name evidence="2" type="ORF">EYF80_031940</name>
</gene>
<comment type="caution">
    <text evidence="2">The sequence shown here is derived from an EMBL/GenBank/DDBJ whole genome shotgun (WGS) entry which is preliminary data.</text>
</comment>
<reference evidence="2 3" key="1">
    <citation type="submission" date="2019-03" db="EMBL/GenBank/DDBJ databases">
        <title>First draft genome of Liparis tanakae, snailfish: a comprehensive survey of snailfish specific genes.</title>
        <authorList>
            <person name="Kim W."/>
            <person name="Song I."/>
            <person name="Jeong J.-H."/>
            <person name="Kim D."/>
            <person name="Kim S."/>
            <person name="Ryu S."/>
            <person name="Song J.Y."/>
            <person name="Lee S.K."/>
        </authorList>
    </citation>
    <scope>NUCLEOTIDE SEQUENCE [LARGE SCALE GENOMIC DNA]</scope>
    <source>
        <tissue evidence="2">Muscle</tissue>
    </source>
</reference>
<name>A0A4Z2GW98_9TELE</name>
<accession>A0A4Z2GW98</accession>
<dbReference type="Proteomes" id="UP000314294">
    <property type="component" value="Unassembled WGS sequence"/>
</dbReference>
<evidence type="ECO:0000256" key="1">
    <source>
        <dbReference type="SAM" id="MobiDB-lite"/>
    </source>
</evidence>